<dbReference type="EMBL" id="CP011126">
    <property type="protein sequence ID" value="AKQ33935.1"/>
    <property type="molecule type" value="Genomic_DNA"/>
</dbReference>
<dbReference type="SUPFAM" id="SSF48163">
    <property type="entry name" value="An anticodon-binding domain of class I aminoacyl-tRNA synthetases"/>
    <property type="match status" value="1"/>
</dbReference>
<feature type="domain" description="Glutamyl/glutaminyl-tRNA synthetase class Ib catalytic" evidence="8">
    <location>
        <begin position="37"/>
        <end position="338"/>
    </location>
</feature>
<comment type="function">
    <text evidence="7">Catalyzes the attachment of glutamate to tRNA(Glu) in a two-step reaction: glutamate is first activated by ATP to form Glu-AMP and then transferred to the acceptor end of tRNA(Glu).</text>
</comment>
<comment type="catalytic activity">
    <reaction evidence="7">
        <text>tRNA(Glu) + L-glutamate + ATP = L-glutamyl-tRNA(Glu) + AMP + diphosphate</text>
        <dbReference type="Rhea" id="RHEA:23540"/>
        <dbReference type="Rhea" id="RHEA-COMP:9663"/>
        <dbReference type="Rhea" id="RHEA-COMP:9680"/>
        <dbReference type="ChEBI" id="CHEBI:29985"/>
        <dbReference type="ChEBI" id="CHEBI:30616"/>
        <dbReference type="ChEBI" id="CHEBI:33019"/>
        <dbReference type="ChEBI" id="CHEBI:78442"/>
        <dbReference type="ChEBI" id="CHEBI:78520"/>
        <dbReference type="ChEBI" id="CHEBI:456215"/>
        <dbReference type="EC" id="6.1.1.17"/>
    </reaction>
</comment>
<dbReference type="InterPro" id="IPR008925">
    <property type="entry name" value="aa_tRNA-synth_I_cd-bd_sf"/>
</dbReference>
<feature type="short sequence motif" description="'KMSKS' region" evidence="7">
    <location>
        <begin position="270"/>
        <end position="274"/>
    </location>
</feature>
<evidence type="ECO:0000256" key="4">
    <source>
        <dbReference type="ARBA" id="ARBA00022840"/>
    </source>
</evidence>
<keyword evidence="7" id="KW-0963">Cytoplasm</keyword>
<feature type="binding site" evidence="7">
    <location>
        <position position="159"/>
    </location>
    <ligand>
        <name>Zn(2+)</name>
        <dbReference type="ChEBI" id="CHEBI:29105"/>
    </ligand>
</feature>
<feature type="binding site" evidence="7">
    <location>
        <position position="134"/>
    </location>
    <ligand>
        <name>Zn(2+)</name>
        <dbReference type="ChEBI" id="CHEBI:29105"/>
    </ligand>
</feature>
<dbReference type="InterPro" id="IPR033910">
    <property type="entry name" value="GluRS_core"/>
</dbReference>
<dbReference type="EC" id="6.1.1.17" evidence="7"/>
<comment type="subcellular location">
    <subcellularLocation>
        <location evidence="7">Cytoplasm</location>
    </subcellularLocation>
</comment>
<evidence type="ECO:0000256" key="1">
    <source>
        <dbReference type="ARBA" id="ARBA00007894"/>
    </source>
</evidence>
<dbReference type="InterPro" id="IPR020058">
    <property type="entry name" value="Glu/Gln-tRNA-synth_Ib_cat-dom"/>
</dbReference>
<accession>A0ABN4HQC2</accession>
<dbReference type="PROSITE" id="PS00178">
    <property type="entry name" value="AA_TRNA_LIGASE_I"/>
    <property type="match status" value="1"/>
</dbReference>
<evidence type="ECO:0000313" key="11">
    <source>
        <dbReference type="Proteomes" id="UP000063965"/>
    </source>
</evidence>
<keyword evidence="11" id="KW-1185">Reference proteome</keyword>
<proteinExistence type="inferred from homology"/>
<dbReference type="InterPro" id="IPR001412">
    <property type="entry name" value="aa-tRNA-synth_I_CS"/>
</dbReference>
<name>A0ABN4HQC2_9COXI</name>
<dbReference type="PRINTS" id="PR00987">
    <property type="entry name" value="TRNASYNTHGLU"/>
</dbReference>
<dbReference type="InterPro" id="IPR014729">
    <property type="entry name" value="Rossmann-like_a/b/a_fold"/>
</dbReference>
<keyword evidence="6 7" id="KW-0030">Aminoacyl-tRNA synthetase</keyword>
<gene>
    <name evidence="10" type="primary">gltX2</name>
    <name evidence="7" type="synonym">gltX</name>
    <name evidence="10" type="ORF">CleRT_13840</name>
</gene>
<feature type="binding site" evidence="7">
    <location>
        <position position="161"/>
    </location>
    <ligand>
        <name>Zn(2+)</name>
        <dbReference type="ChEBI" id="CHEBI:29105"/>
    </ligand>
</feature>
<evidence type="ECO:0000259" key="9">
    <source>
        <dbReference type="Pfam" id="PF19269"/>
    </source>
</evidence>
<evidence type="ECO:0000256" key="2">
    <source>
        <dbReference type="ARBA" id="ARBA00022598"/>
    </source>
</evidence>
<keyword evidence="7" id="KW-0862">Zinc</keyword>
<dbReference type="Pfam" id="PF19269">
    <property type="entry name" value="Anticodon_2"/>
    <property type="match status" value="1"/>
</dbReference>
<dbReference type="Gene3D" id="3.40.50.620">
    <property type="entry name" value="HUPs"/>
    <property type="match status" value="1"/>
</dbReference>
<dbReference type="GO" id="GO:0016874">
    <property type="term" value="F:ligase activity"/>
    <property type="evidence" value="ECO:0007669"/>
    <property type="project" value="UniProtKB-KW"/>
</dbReference>
<feature type="short sequence motif" description="'HIGH' region" evidence="7">
    <location>
        <begin position="43"/>
        <end position="53"/>
    </location>
</feature>
<comment type="similarity">
    <text evidence="1 7">Belongs to the class-I aminoacyl-tRNA synthetase family. Glutamate--tRNA ligase type 1 subfamily.</text>
</comment>
<dbReference type="PANTHER" id="PTHR43311">
    <property type="entry name" value="GLUTAMATE--TRNA LIGASE"/>
    <property type="match status" value="1"/>
</dbReference>
<dbReference type="HAMAP" id="MF_00022">
    <property type="entry name" value="Glu_tRNA_synth_type1"/>
    <property type="match status" value="1"/>
</dbReference>
<dbReference type="InterPro" id="IPR020751">
    <property type="entry name" value="aa-tRNA-synth_I_codon-bd_sub2"/>
</dbReference>
<sequence>MRNRNHHILLVQIRGPFLEGKDAVVYSMPMKNSDQIIRTRFAPSPTGYLHIGGARTALFSWLFAKQHQGTFILRIEDTDVERSTQASVDAILDGLRWLQIDWEEGPYFQSQRIERYREAIQYLREKEQVYPCYCSKERLIELRNTQLKNKQKPRYDGFCRDKQPRHTGNPFVIRFRNPTEGLVVFDDMIRGTISIMNSELDDLIIARTDGTPTYNFTVVVDDWDMKITHVIRGDDHINNTPRQINILKALGADLPRYAYVPMILGSDGKRLSKRHGAVSVLQYRDEGYLPDSLVNYLVRLGWAHGDQEIFSRDEMINLFDINAVSRSPAAFNPEKLLWFNQHYLKTQSPVLMTEALAAQLIKLGIDYRKGPPLEQVISIQVERTKTLKEMAERSRYFFEDIIEYEPKAVANHLRSEITKPLQLVRDQLAQLQSWEKELIHQIIIEVSEACQLKLGQLAQPIRVAMTGDIISPPIDATLYLIGRDSVLRRLDRAVAFLHTPTSH</sequence>
<keyword evidence="7" id="KW-0479">Metal-binding</keyword>
<dbReference type="SUPFAM" id="SSF52374">
    <property type="entry name" value="Nucleotidylyl transferase"/>
    <property type="match status" value="1"/>
</dbReference>
<feature type="domain" description="Aminoacyl-tRNA synthetase class I anticodon-binding" evidence="9">
    <location>
        <begin position="363"/>
        <end position="493"/>
    </location>
</feature>
<dbReference type="PANTHER" id="PTHR43311:SF2">
    <property type="entry name" value="GLUTAMATE--TRNA LIGASE, MITOCHONDRIAL-RELATED"/>
    <property type="match status" value="1"/>
</dbReference>
<feature type="binding site" evidence="7">
    <location>
        <position position="273"/>
    </location>
    <ligand>
        <name>ATP</name>
        <dbReference type="ChEBI" id="CHEBI:30616"/>
    </ligand>
</feature>
<evidence type="ECO:0000259" key="8">
    <source>
        <dbReference type="Pfam" id="PF00749"/>
    </source>
</evidence>
<feature type="binding site" evidence="7">
    <location>
        <position position="132"/>
    </location>
    <ligand>
        <name>Zn(2+)</name>
        <dbReference type="ChEBI" id="CHEBI:29105"/>
    </ligand>
</feature>
<dbReference type="Proteomes" id="UP000063965">
    <property type="component" value="Chromosome"/>
</dbReference>
<evidence type="ECO:0000313" key="10">
    <source>
        <dbReference type="EMBL" id="AKQ33935.1"/>
    </source>
</evidence>
<evidence type="ECO:0000256" key="5">
    <source>
        <dbReference type="ARBA" id="ARBA00022917"/>
    </source>
</evidence>
<dbReference type="InterPro" id="IPR045462">
    <property type="entry name" value="aa-tRNA-synth_I_cd-bd"/>
</dbReference>
<comment type="cofactor">
    <cofactor evidence="7">
        <name>Zn(2+)</name>
        <dbReference type="ChEBI" id="CHEBI:29105"/>
    </cofactor>
    <text evidence="7">Binds 1 zinc ion per subunit.</text>
</comment>
<evidence type="ECO:0000256" key="3">
    <source>
        <dbReference type="ARBA" id="ARBA00022741"/>
    </source>
</evidence>
<comment type="subunit">
    <text evidence="7">Monomer.</text>
</comment>
<dbReference type="NCBIfam" id="TIGR00464">
    <property type="entry name" value="gltX_bact"/>
    <property type="match status" value="1"/>
</dbReference>
<dbReference type="InterPro" id="IPR004527">
    <property type="entry name" value="Glu-tRNA-ligase_bac/mito"/>
</dbReference>
<organism evidence="10 11">
    <name type="scientific">Candidatus Coxiella mudrowiae</name>
    <dbReference type="NCBI Taxonomy" id="2054173"/>
    <lineage>
        <taxon>Bacteria</taxon>
        <taxon>Pseudomonadati</taxon>
        <taxon>Pseudomonadota</taxon>
        <taxon>Gammaproteobacteria</taxon>
        <taxon>Legionellales</taxon>
        <taxon>Coxiellaceae</taxon>
        <taxon>Coxiella</taxon>
    </lineage>
</organism>
<evidence type="ECO:0000256" key="6">
    <source>
        <dbReference type="ARBA" id="ARBA00023146"/>
    </source>
</evidence>
<protein>
    <recommendedName>
        <fullName evidence="7">Glutamate--tRNA ligase</fullName>
        <ecNumber evidence="7">6.1.1.17</ecNumber>
    </recommendedName>
    <alternativeName>
        <fullName evidence="7">Glutamyl-tRNA synthetase</fullName>
        <shortName evidence="7">GluRS</shortName>
    </alternativeName>
</protein>
<dbReference type="InterPro" id="IPR049940">
    <property type="entry name" value="GluQ/Sye"/>
</dbReference>
<dbReference type="CDD" id="cd00808">
    <property type="entry name" value="GluRS_core"/>
    <property type="match status" value="1"/>
</dbReference>
<keyword evidence="2 7" id="KW-0436">Ligase</keyword>
<dbReference type="Gene3D" id="1.10.10.350">
    <property type="match status" value="1"/>
</dbReference>
<keyword evidence="4 7" id="KW-0067">ATP-binding</keyword>
<dbReference type="Pfam" id="PF00749">
    <property type="entry name" value="tRNA-synt_1c"/>
    <property type="match status" value="1"/>
</dbReference>
<evidence type="ECO:0000256" key="7">
    <source>
        <dbReference type="HAMAP-Rule" id="MF_00022"/>
    </source>
</evidence>
<reference evidence="10 11" key="1">
    <citation type="journal article" date="2015" name="Genome Biol. Evol.">
        <title>Distinctive Genome Reduction Rates Revealed by Genomic Analyses of Two Coxiella-Like Endosymbionts in Ticks.</title>
        <authorList>
            <person name="Gottlieb Y."/>
            <person name="Lalzar I."/>
            <person name="Klasson L."/>
        </authorList>
    </citation>
    <scope>NUCLEOTIDE SEQUENCE [LARGE SCALE GENOMIC DNA]</scope>
    <source>
        <strain evidence="10 11">CRt</strain>
    </source>
</reference>
<keyword evidence="5 7" id="KW-0648">Protein biosynthesis</keyword>
<dbReference type="InterPro" id="IPR000924">
    <property type="entry name" value="Glu/Gln-tRNA-synth"/>
</dbReference>
<keyword evidence="3 7" id="KW-0547">Nucleotide-binding</keyword>